<organism evidence="5 6">
    <name type="scientific">Durusdinium trenchii</name>
    <dbReference type="NCBI Taxonomy" id="1381693"/>
    <lineage>
        <taxon>Eukaryota</taxon>
        <taxon>Sar</taxon>
        <taxon>Alveolata</taxon>
        <taxon>Dinophyceae</taxon>
        <taxon>Suessiales</taxon>
        <taxon>Symbiodiniaceae</taxon>
        <taxon>Durusdinium</taxon>
    </lineage>
</organism>
<evidence type="ECO:0000256" key="2">
    <source>
        <dbReference type="SAM" id="MobiDB-lite"/>
    </source>
</evidence>
<feature type="domain" description="Calcineurin-like phosphoesterase" evidence="3">
    <location>
        <begin position="359"/>
        <end position="468"/>
    </location>
</feature>
<evidence type="ECO:0000256" key="1">
    <source>
        <dbReference type="SAM" id="Coils"/>
    </source>
</evidence>
<reference evidence="5 6" key="1">
    <citation type="submission" date="2024-02" db="EMBL/GenBank/DDBJ databases">
        <authorList>
            <person name="Chen Y."/>
            <person name="Shah S."/>
            <person name="Dougan E. K."/>
            <person name="Thang M."/>
            <person name="Chan C."/>
        </authorList>
    </citation>
    <scope>NUCLEOTIDE SEQUENCE [LARGE SCALE GENOMIC DNA]</scope>
</reference>
<dbReference type="SUPFAM" id="SSF56300">
    <property type="entry name" value="Metallo-dependent phosphatases"/>
    <property type="match status" value="1"/>
</dbReference>
<feature type="non-terminal residue" evidence="5">
    <location>
        <position position="683"/>
    </location>
</feature>
<dbReference type="InterPro" id="IPR004843">
    <property type="entry name" value="Calcineurin-like_PHP"/>
</dbReference>
<evidence type="ECO:0000259" key="3">
    <source>
        <dbReference type="Pfam" id="PF00149"/>
    </source>
</evidence>
<feature type="compositionally biased region" description="Low complexity" evidence="2">
    <location>
        <begin position="58"/>
        <end position="70"/>
    </location>
</feature>
<protein>
    <submittedName>
        <fullName evidence="5">Metallophos_2 domain-containing protein</fullName>
    </submittedName>
</protein>
<dbReference type="InterPro" id="IPR044038">
    <property type="entry name" value="dATP/dGTP_diPOhydrolase_N"/>
</dbReference>
<evidence type="ECO:0000313" key="6">
    <source>
        <dbReference type="Proteomes" id="UP001642464"/>
    </source>
</evidence>
<name>A0ABP0IJC2_9DINO</name>
<keyword evidence="6" id="KW-1185">Reference proteome</keyword>
<feature type="compositionally biased region" description="Pro residues" evidence="2">
    <location>
        <begin position="18"/>
        <end position="36"/>
    </location>
</feature>
<gene>
    <name evidence="5" type="ORF">SCF082_LOCUS7443</name>
</gene>
<dbReference type="InterPro" id="IPR029052">
    <property type="entry name" value="Metallo-depent_PP-like"/>
</dbReference>
<feature type="coiled-coil region" evidence="1">
    <location>
        <begin position="305"/>
        <end position="339"/>
    </location>
</feature>
<dbReference type="Pfam" id="PF00149">
    <property type="entry name" value="Metallophos"/>
    <property type="match status" value="1"/>
</dbReference>
<feature type="domain" description="dATP/dGTP diphosphohydrolase N-terminal" evidence="4">
    <location>
        <begin position="159"/>
        <end position="250"/>
    </location>
</feature>
<feature type="region of interest" description="Disordered" evidence="2">
    <location>
        <begin position="13"/>
        <end position="71"/>
    </location>
</feature>
<dbReference type="Gene3D" id="3.60.21.10">
    <property type="match status" value="1"/>
</dbReference>
<proteinExistence type="predicted"/>
<keyword evidence="1" id="KW-0175">Coiled coil</keyword>
<evidence type="ECO:0000313" key="5">
    <source>
        <dbReference type="EMBL" id="CAK9002672.1"/>
    </source>
</evidence>
<dbReference type="Proteomes" id="UP001642464">
    <property type="component" value="Unassembled WGS sequence"/>
</dbReference>
<sequence length="683" mass="74705">MVYCGDILEALGLLETPEPAPPAPSYSPPESPPSPPDEGEPPASSPVVTSPEPSGPLPSVASEPEAPAPAYTGTDATRVEFLDIPDSLADLLAENGLGTVGAVKAFGDLTRVKGLGATKAKAVAEAIAKVEAEHASAGEPVAMIQVDPEDLEPVSSGNPKDLIGSRKPDLSLIPPSALVLDALVMADGARKYGPYNWREKPVRARCYVAAALRHLLAYLDGEDNATDSGLSHLAHARAGIGILIDAIETGNAHPREHRMNWTPEKLASARKLRAKGYTWGQVAEGFGCSPAAVSKAVQRSGGMPRQDAAEGLKAAEARVRDLERTLAMATESLAAARGQKRVPISPKRGKSRSGDFCRVVITDVHGCFMDRPAVEACLADIRSLDPAEVIILGDVIDCGGFLAQHHTWGYVAEADYSFEEDVSAANGFLDALQSAAPRAEIHFLEGNHERRIETWCLTEALRSKRDAQYLLGFLAVEKQLHLSERGIAYYKQGEFYDGLGKPNTIRRGLCFFTHGEKAGVNACRDTLNEFAFNVQFGHTHTPGESSRRTVQHGEIKVDELGAWVRRGFRKQALRPIPAFERIDRQRRKHARPVHREAQMRWASESERTNSYAHARRERSQDVWQEFGEKLEKGPSDWDRRNRCEFNFLAFCQTYGGEAFNLGWSSYHRLAAERIQEAALNGER</sequence>
<dbReference type="EMBL" id="CAXAMM010004171">
    <property type="protein sequence ID" value="CAK9002672.1"/>
    <property type="molecule type" value="Genomic_DNA"/>
</dbReference>
<evidence type="ECO:0000259" key="4">
    <source>
        <dbReference type="Pfam" id="PF18909"/>
    </source>
</evidence>
<comment type="caution">
    <text evidence="5">The sequence shown here is derived from an EMBL/GenBank/DDBJ whole genome shotgun (WGS) entry which is preliminary data.</text>
</comment>
<accession>A0ABP0IJC2</accession>
<dbReference type="Pfam" id="PF18909">
    <property type="entry name" value="dGTP_diPhyd_N"/>
    <property type="match status" value="1"/>
</dbReference>